<evidence type="ECO:0000313" key="8">
    <source>
        <dbReference type="EMBL" id="TQB77499.1"/>
    </source>
</evidence>
<evidence type="ECO:0000256" key="1">
    <source>
        <dbReference type="ARBA" id="ARBA00022723"/>
    </source>
</evidence>
<keyword evidence="5" id="KW-0539">Nucleus</keyword>
<feature type="region of interest" description="Disordered" evidence="6">
    <location>
        <begin position="1"/>
        <end position="23"/>
    </location>
</feature>
<feature type="compositionally biased region" description="Polar residues" evidence="6">
    <location>
        <begin position="536"/>
        <end position="547"/>
    </location>
</feature>
<name>A0A507R3N3_MONPU</name>
<feature type="region of interest" description="Disordered" evidence="6">
    <location>
        <begin position="287"/>
        <end position="308"/>
    </location>
</feature>
<dbReference type="EMBL" id="VIFY01000001">
    <property type="protein sequence ID" value="TQB77499.1"/>
    <property type="molecule type" value="Genomic_DNA"/>
</dbReference>
<evidence type="ECO:0000259" key="7">
    <source>
        <dbReference type="PROSITE" id="PS50048"/>
    </source>
</evidence>
<evidence type="ECO:0000256" key="5">
    <source>
        <dbReference type="ARBA" id="ARBA00023242"/>
    </source>
</evidence>
<keyword evidence="1" id="KW-0479">Metal-binding</keyword>
<dbReference type="Pfam" id="PF04082">
    <property type="entry name" value="Fungal_trans"/>
    <property type="match status" value="1"/>
</dbReference>
<dbReference type="InterPro" id="IPR036864">
    <property type="entry name" value="Zn2-C6_fun-type_DNA-bd_sf"/>
</dbReference>
<dbReference type="Proteomes" id="UP000319663">
    <property type="component" value="Unassembled WGS sequence"/>
</dbReference>
<dbReference type="AlphaFoldDB" id="A0A507R3N3"/>
<sequence>MVQENPQPPLPRQLDEPVMQSTASKPAVIRKRFAKPPVKVACLACRASRTRCDGKEPCRNCINKGRECSYLPSKRGGPRKKKSKTAIVPGANLQRNGSPVTAVTSMSSFDESPIIFDQIDMLSMPGAGLRQLDFPSDVQSMFSDIFSIGDGNRSQLQMEPTPSPPAIPGQCSVRTYGSESGILNAYYEFIHAYLPVLPPRVAPRCVDQPLSIPESSSQSSSEGPVLMYRPVSPLSLAISAILALIPHPSDAEPSSASSVLRRRAYANQFAQLATSSIEADGELLASSTDPSKALSGERPLPDREPLHPRTPVELESILALLILSVYEYAQRGNILKMKSRASQALAIALDMSLHSLGEDHSEFAEARRRAWWMTYYSVLQGSIVSTSPPAVVPNDPQFTTPLPRFSADPEGWPLLMQSQKVLVSASQFIVELKKCVKSRSNMPYIYERMQQLDVWASSVLEQSELLPVFAQTADHSDQAESETANSIRMITKIKLFSAKIKTHRFRAFSDIPIFIKKHCDLTTAGATTEGLTGSTQPSRSQSGVDNQSCLCSDLDSLRTLPGDYAASSSPSSTPPDYRSMPQYSMTNRFPYSNEYSTKVCLRAGLSTSRLFECLPKPKPLYGIPTDNDRTRSVQLGLQPRFELPRTMPSFACCLMQSSYALLMLFYKARVAKQLSPESGNGPGDQLVEELRGGLERLIAALSNYSMAFEALDGMRDEVEGAYQTAFFEA</sequence>
<dbReference type="PANTHER" id="PTHR47431:SF5">
    <property type="entry name" value="ZN(II)2CYS6 TRANSCRIPTION FACTOR (EUROFUNG)"/>
    <property type="match status" value="1"/>
</dbReference>
<keyword evidence="9" id="KW-1185">Reference proteome</keyword>
<proteinExistence type="predicted"/>
<keyword evidence="4" id="KW-0804">Transcription</keyword>
<reference evidence="8 9" key="1">
    <citation type="submission" date="2019-06" db="EMBL/GenBank/DDBJ databases">
        <title>Wine fermentation using esterase from Monascus purpureus.</title>
        <authorList>
            <person name="Geng C."/>
            <person name="Zhang Y."/>
        </authorList>
    </citation>
    <scope>NUCLEOTIDE SEQUENCE [LARGE SCALE GENOMIC DNA]</scope>
    <source>
        <strain evidence="8">HQ1</strain>
    </source>
</reference>
<accession>A0A507R3N3</accession>
<feature type="compositionally biased region" description="Basic and acidic residues" evidence="6">
    <location>
        <begin position="299"/>
        <end position="308"/>
    </location>
</feature>
<dbReference type="Gene3D" id="4.10.240.10">
    <property type="entry name" value="Zn(2)-C6 fungal-type DNA-binding domain"/>
    <property type="match status" value="1"/>
</dbReference>
<gene>
    <name evidence="8" type="ORF">MPDQ_000039</name>
</gene>
<dbReference type="PROSITE" id="PS50048">
    <property type="entry name" value="ZN2_CY6_FUNGAL_2"/>
    <property type="match status" value="1"/>
</dbReference>
<dbReference type="SUPFAM" id="SSF57701">
    <property type="entry name" value="Zn2/Cys6 DNA-binding domain"/>
    <property type="match status" value="1"/>
</dbReference>
<dbReference type="Pfam" id="PF00172">
    <property type="entry name" value="Zn_clus"/>
    <property type="match status" value="1"/>
</dbReference>
<evidence type="ECO:0000256" key="3">
    <source>
        <dbReference type="ARBA" id="ARBA00023125"/>
    </source>
</evidence>
<dbReference type="InterPro" id="IPR007219">
    <property type="entry name" value="XnlR_reg_dom"/>
</dbReference>
<dbReference type="GO" id="GO:0006351">
    <property type="term" value="P:DNA-templated transcription"/>
    <property type="evidence" value="ECO:0007669"/>
    <property type="project" value="InterPro"/>
</dbReference>
<protein>
    <recommendedName>
        <fullName evidence="7">Zn(2)-C6 fungal-type domain-containing protein</fullName>
    </recommendedName>
</protein>
<comment type="caution">
    <text evidence="8">The sequence shown here is derived from an EMBL/GenBank/DDBJ whole genome shotgun (WGS) entry which is preliminary data.</text>
</comment>
<feature type="domain" description="Zn(2)-C6 fungal-type" evidence="7">
    <location>
        <begin position="41"/>
        <end position="70"/>
    </location>
</feature>
<keyword evidence="2" id="KW-0805">Transcription regulation</keyword>
<dbReference type="PANTHER" id="PTHR47431">
    <property type="entry name" value="ZN(II)2CYS6 TRANSCRIPTION FACTOR (EUROFUNG)-RELATED"/>
    <property type="match status" value="1"/>
</dbReference>
<evidence type="ECO:0000256" key="2">
    <source>
        <dbReference type="ARBA" id="ARBA00023015"/>
    </source>
</evidence>
<dbReference type="SMART" id="SM00066">
    <property type="entry name" value="GAL4"/>
    <property type="match status" value="1"/>
</dbReference>
<feature type="region of interest" description="Disordered" evidence="6">
    <location>
        <begin position="528"/>
        <end position="547"/>
    </location>
</feature>
<dbReference type="CDD" id="cd00067">
    <property type="entry name" value="GAL4"/>
    <property type="match status" value="1"/>
</dbReference>
<evidence type="ECO:0000256" key="4">
    <source>
        <dbReference type="ARBA" id="ARBA00023163"/>
    </source>
</evidence>
<keyword evidence="3" id="KW-0238">DNA-binding</keyword>
<evidence type="ECO:0000256" key="6">
    <source>
        <dbReference type="SAM" id="MobiDB-lite"/>
    </source>
</evidence>
<dbReference type="CDD" id="cd12148">
    <property type="entry name" value="fungal_TF_MHR"/>
    <property type="match status" value="1"/>
</dbReference>
<dbReference type="GO" id="GO:0000981">
    <property type="term" value="F:DNA-binding transcription factor activity, RNA polymerase II-specific"/>
    <property type="evidence" value="ECO:0007669"/>
    <property type="project" value="InterPro"/>
</dbReference>
<dbReference type="PROSITE" id="PS00463">
    <property type="entry name" value="ZN2_CY6_FUNGAL_1"/>
    <property type="match status" value="1"/>
</dbReference>
<organism evidence="8 9">
    <name type="scientific">Monascus purpureus</name>
    <name type="common">Red mold</name>
    <name type="synonym">Monascus anka</name>
    <dbReference type="NCBI Taxonomy" id="5098"/>
    <lineage>
        <taxon>Eukaryota</taxon>
        <taxon>Fungi</taxon>
        <taxon>Dikarya</taxon>
        <taxon>Ascomycota</taxon>
        <taxon>Pezizomycotina</taxon>
        <taxon>Eurotiomycetes</taxon>
        <taxon>Eurotiomycetidae</taxon>
        <taxon>Eurotiales</taxon>
        <taxon>Aspergillaceae</taxon>
        <taxon>Monascus</taxon>
    </lineage>
</organism>
<dbReference type="InterPro" id="IPR001138">
    <property type="entry name" value="Zn2Cys6_DnaBD"/>
</dbReference>
<dbReference type="STRING" id="5098.A0A507R3N3"/>
<evidence type="ECO:0000313" key="9">
    <source>
        <dbReference type="Proteomes" id="UP000319663"/>
    </source>
</evidence>
<dbReference type="GO" id="GO:0003677">
    <property type="term" value="F:DNA binding"/>
    <property type="evidence" value="ECO:0007669"/>
    <property type="project" value="UniProtKB-KW"/>
</dbReference>
<dbReference type="GO" id="GO:0008270">
    <property type="term" value="F:zinc ion binding"/>
    <property type="evidence" value="ECO:0007669"/>
    <property type="project" value="InterPro"/>
</dbReference>
<feature type="compositionally biased region" description="Pro residues" evidence="6">
    <location>
        <begin position="1"/>
        <end position="11"/>
    </location>
</feature>